<evidence type="ECO:0000256" key="1">
    <source>
        <dbReference type="ARBA" id="ARBA00000085"/>
    </source>
</evidence>
<evidence type="ECO:0000256" key="10">
    <source>
        <dbReference type="ARBA" id="ARBA00022840"/>
    </source>
</evidence>
<dbReference type="PROSITE" id="PS50885">
    <property type="entry name" value="HAMP"/>
    <property type="match status" value="1"/>
</dbReference>
<dbReference type="AlphaFoldDB" id="A0AA96RFM7"/>
<keyword evidence="11 14" id="KW-1133">Transmembrane helix</keyword>
<dbReference type="CDD" id="cd06225">
    <property type="entry name" value="HAMP"/>
    <property type="match status" value="1"/>
</dbReference>
<dbReference type="KEGG" id="paun:MJA45_11470"/>
<dbReference type="Gene3D" id="6.10.340.10">
    <property type="match status" value="1"/>
</dbReference>
<dbReference type="SUPFAM" id="SSF55874">
    <property type="entry name" value="ATPase domain of HSP90 chaperone/DNA topoisomerase II/histidine kinase"/>
    <property type="match status" value="1"/>
</dbReference>
<keyword evidence="8" id="KW-0547">Nucleotide-binding</keyword>
<comment type="catalytic activity">
    <reaction evidence="1">
        <text>ATP + protein L-histidine = ADP + protein N-phospho-L-histidine.</text>
        <dbReference type="EC" id="2.7.13.3"/>
    </reaction>
</comment>
<sequence length="599" mass="68507">MWKRIASALSGIRTVLLLSYFIIILLSIALVGSLSFYISYRSTSEKVETAGLQIVRQIENNMDNDFRAKRNLLLAPYYSQEYIDSINLYKTMGPQEKFLFRQRLTDLFLKSFNTTPVPGFVRFKVYYTTGELLSASDSSPSDTPLQVQRSEWFYNTVARDGQVYFFNGASGGRMPDKEDSYSVSILIRDFANPVDFIVVRADYNAKLFESIGQNADLTANSQFVVLDDGHRQVYSSDNERTHHVGESLLMRMNGQNGRFWANVDGEEQLVSYTESVYSKWKIVLLLPKGDIIGPLKGIKTATLYTAIFAFGLTFLMSILFGRSITKPILHLYKTVNNIKRGDFSIRADIKRSDEIGRIAANFNSMMDELQELIENKYVYQIKLQEAQLAALHSQINPHFLYNTLDSIKAMADYHGAEEIGEMAHSLADMFRYHTKSSDEIVTLQEELAQIDAYLRIQRIRFEEKIDYQLRVEEGLYNFPLLKMTLQPLVENAVFHGIEQKRGRGTIRLSAYREDRSVTIEVADDGVGISERKLEEIREKLRQPLYQGELKEAPSGGSIGIRNVYARYAILYGDRFEFSIDSRKGAGTTIRIRLEEKSES</sequence>
<dbReference type="SMART" id="SM00387">
    <property type="entry name" value="HATPase_c"/>
    <property type="match status" value="1"/>
</dbReference>
<dbReference type="PANTHER" id="PTHR34220">
    <property type="entry name" value="SENSOR HISTIDINE KINASE YPDA"/>
    <property type="match status" value="1"/>
</dbReference>
<dbReference type="EMBL" id="CP130318">
    <property type="protein sequence ID" value="WNQ13600.1"/>
    <property type="molecule type" value="Genomic_DNA"/>
</dbReference>
<dbReference type="InterPro" id="IPR003660">
    <property type="entry name" value="HAMP_dom"/>
</dbReference>
<evidence type="ECO:0000256" key="7">
    <source>
        <dbReference type="ARBA" id="ARBA00022692"/>
    </source>
</evidence>
<evidence type="ECO:0000259" key="16">
    <source>
        <dbReference type="PROSITE" id="PS50885"/>
    </source>
</evidence>
<organism evidence="17 18">
    <name type="scientific">Paenibacillus aurantius</name>
    <dbReference type="NCBI Taxonomy" id="2918900"/>
    <lineage>
        <taxon>Bacteria</taxon>
        <taxon>Bacillati</taxon>
        <taxon>Bacillota</taxon>
        <taxon>Bacilli</taxon>
        <taxon>Bacillales</taxon>
        <taxon>Paenibacillaceae</taxon>
        <taxon>Paenibacillus</taxon>
    </lineage>
</organism>
<keyword evidence="18" id="KW-1185">Reference proteome</keyword>
<comment type="subcellular location">
    <subcellularLocation>
        <location evidence="2">Cell membrane</location>
        <topology evidence="2">Multi-pass membrane protein</topology>
    </subcellularLocation>
</comment>
<keyword evidence="9 17" id="KW-0418">Kinase</keyword>
<keyword evidence="10" id="KW-0067">ATP-binding</keyword>
<dbReference type="GO" id="GO:0000155">
    <property type="term" value="F:phosphorelay sensor kinase activity"/>
    <property type="evidence" value="ECO:0007669"/>
    <property type="project" value="InterPro"/>
</dbReference>
<evidence type="ECO:0000313" key="18">
    <source>
        <dbReference type="Proteomes" id="UP001305702"/>
    </source>
</evidence>
<evidence type="ECO:0000256" key="5">
    <source>
        <dbReference type="ARBA" id="ARBA00022553"/>
    </source>
</evidence>
<evidence type="ECO:0000256" key="6">
    <source>
        <dbReference type="ARBA" id="ARBA00022679"/>
    </source>
</evidence>
<dbReference type="PANTHER" id="PTHR34220:SF11">
    <property type="entry name" value="SENSOR PROTEIN KINASE HPTS"/>
    <property type="match status" value="1"/>
</dbReference>
<dbReference type="SMART" id="SM00304">
    <property type="entry name" value="HAMP"/>
    <property type="match status" value="1"/>
</dbReference>
<evidence type="ECO:0000256" key="2">
    <source>
        <dbReference type="ARBA" id="ARBA00004651"/>
    </source>
</evidence>
<evidence type="ECO:0000256" key="13">
    <source>
        <dbReference type="ARBA" id="ARBA00023136"/>
    </source>
</evidence>
<proteinExistence type="predicted"/>
<dbReference type="Pfam" id="PF06580">
    <property type="entry name" value="His_kinase"/>
    <property type="match status" value="1"/>
</dbReference>
<gene>
    <name evidence="17" type="ORF">MJA45_11470</name>
</gene>
<evidence type="ECO:0000256" key="4">
    <source>
        <dbReference type="ARBA" id="ARBA00022475"/>
    </source>
</evidence>
<dbReference type="Pfam" id="PF00672">
    <property type="entry name" value="HAMP"/>
    <property type="match status" value="1"/>
</dbReference>
<keyword evidence="6 17" id="KW-0808">Transferase</keyword>
<reference evidence="17 18" key="1">
    <citation type="submission" date="2022-02" db="EMBL/GenBank/DDBJ databases">
        <title>Paenibacillus sp. MBLB1776 Whole Genome Shotgun Sequencing.</title>
        <authorList>
            <person name="Hwang C.Y."/>
            <person name="Cho E.-S."/>
            <person name="Seo M.-J."/>
        </authorList>
    </citation>
    <scope>NUCLEOTIDE SEQUENCE [LARGE SCALE GENOMIC DNA]</scope>
    <source>
        <strain evidence="17 18">MBLB1776</strain>
    </source>
</reference>
<evidence type="ECO:0000313" key="17">
    <source>
        <dbReference type="EMBL" id="WNQ13600.1"/>
    </source>
</evidence>
<dbReference type="InterPro" id="IPR050640">
    <property type="entry name" value="Bact_2-comp_sensor_kinase"/>
</dbReference>
<keyword evidence="5" id="KW-0597">Phosphoprotein</keyword>
<evidence type="ECO:0000256" key="9">
    <source>
        <dbReference type="ARBA" id="ARBA00022777"/>
    </source>
</evidence>
<dbReference type="InterPro" id="IPR003594">
    <property type="entry name" value="HATPase_dom"/>
</dbReference>
<feature type="domain" description="HAMP" evidence="16">
    <location>
        <begin position="322"/>
        <end position="374"/>
    </location>
</feature>
<feature type="transmembrane region" description="Helical" evidence="14">
    <location>
        <begin position="301"/>
        <end position="321"/>
    </location>
</feature>
<name>A0AA96RFM7_9BACL</name>
<dbReference type="GO" id="GO:0005886">
    <property type="term" value="C:plasma membrane"/>
    <property type="evidence" value="ECO:0007669"/>
    <property type="project" value="UniProtKB-SubCell"/>
</dbReference>
<evidence type="ECO:0000256" key="12">
    <source>
        <dbReference type="ARBA" id="ARBA00023012"/>
    </source>
</evidence>
<evidence type="ECO:0000256" key="3">
    <source>
        <dbReference type="ARBA" id="ARBA00012438"/>
    </source>
</evidence>
<dbReference type="EC" id="2.7.13.3" evidence="3"/>
<dbReference type="InterPro" id="IPR010559">
    <property type="entry name" value="Sig_transdc_His_kin_internal"/>
</dbReference>
<keyword evidence="7 14" id="KW-0812">Transmembrane</keyword>
<dbReference type="RefSeq" id="WP_315607383.1">
    <property type="nucleotide sequence ID" value="NZ_CP130318.1"/>
</dbReference>
<dbReference type="Pfam" id="PF02518">
    <property type="entry name" value="HATPase_c"/>
    <property type="match status" value="1"/>
</dbReference>
<feature type="domain" description="Histidine kinase" evidence="15">
    <location>
        <begin position="481"/>
        <end position="597"/>
    </location>
</feature>
<keyword evidence="12" id="KW-0902">Two-component regulatory system</keyword>
<dbReference type="PROSITE" id="PS50109">
    <property type="entry name" value="HIS_KIN"/>
    <property type="match status" value="1"/>
</dbReference>
<evidence type="ECO:0000256" key="8">
    <source>
        <dbReference type="ARBA" id="ARBA00022741"/>
    </source>
</evidence>
<dbReference type="InterPro" id="IPR005467">
    <property type="entry name" value="His_kinase_dom"/>
</dbReference>
<evidence type="ECO:0000256" key="14">
    <source>
        <dbReference type="SAM" id="Phobius"/>
    </source>
</evidence>
<keyword evidence="4" id="KW-1003">Cell membrane</keyword>
<evidence type="ECO:0000256" key="11">
    <source>
        <dbReference type="ARBA" id="ARBA00022989"/>
    </source>
</evidence>
<dbReference type="SUPFAM" id="SSF158472">
    <property type="entry name" value="HAMP domain-like"/>
    <property type="match status" value="1"/>
</dbReference>
<dbReference type="Gene3D" id="3.30.565.10">
    <property type="entry name" value="Histidine kinase-like ATPase, C-terminal domain"/>
    <property type="match status" value="1"/>
</dbReference>
<accession>A0AA96RFM7</accession>
<protein>
    <recommendedName>
        <fullName evidence="3">histidine kinase</fullName>
        <ecNumber evidence="3">2.7.13.3</ecNumber>
    </recommendedName>
</protein>
<dbReference type="GO" id="GO:0005524">
    <property type="term" value="F:ATP binding"/>
    <property type="evidence" value="ECO:0007669"/>
    <property type="project" value="UniProtKB-KW"/>
</dbReference>
<evidence type="ECO:0000259" key="15">
    <source>
        <dbReference type="PROSITE" id="PS50109"/>
    </source>
</evidence>
<feature type="transmembrane region" description="Helical" evidence="14">
    <location>
        <begin position="12"/>
        <end position="38"/>
    </location>
</feature>
<dbReference type="InterPro" id="IPR036890">
    <property type="entry name" value="HATPase_C_sf"/>
</dbReference>
<keyword evidence="13 14" id="KW-0472">Membrane</keyword>
<dbReference type="Proteomes" id="UP001305702">
    <property type="component" value="Chromosome"/>
</dbReference>